<dbReference type="OrthoDB" id="3065655at2759"/>
<name>A0A8H6X690_9AGAR</name>
<dbReference type="Proteomes" id="UP000620124">
    <property type="component" value="Unassembled WGS sequence"/>
</dbReference>
<feature type="compositionally biased region" description="Low complexity" evidence="1">
    <location>
        <begin position="345"/>
        <end position="366"/>
    </location>
</feature>
<feature type="compositionally biased region" description="Acidic residues" evidence="1">
    <location>
        <begin position="379"/>
        <end position="396"/>
    </location>
</feature>
<feature type="region of interest" description="Disordered" evidence="1">
    <location>
        <begin position="467"/>
        <end position="495"/>
    </location>
</feature>
<gene>
    <name evidence="2" type="ORF">MVEN_02264800</name>
</gene>
<organism evidence="2 3">
    <name type="scientific">Mycena venus</name>
    <dbReference type="NCBI Taxonomy" id="2733690"/>
    <lineage>
        <taxon>Eukaryota</taxon>
        <taxon>Fungi</taxon>
        <taxon>Dikarya</taxon>
        <taxon>Basidiomycota</taxon>
        <taxon>Agaricomycotina</taxon>
        <taxon>Agaricomycetes</taxon>
        <taxon>Agaricomycetidae</taxon>
        <taxon>Agaricales</taxon>
        <taxon>Marasmiineae</taxon>
        <taxon>Mycenaceae</taxon>
        <taxon>Mycena</taxon>
    </lineage>
</organism>
<reference evidence="2" key="1">
    <citation type="submission" date="2020-05" db="EMBL/GenBank/DDBJ databases">
        <title>Mycena genomes resolve the evolution of fungal bioluminescence.</title>
        <authorList>
            <person name="Tsai I.J."/>
        </authorList>
    </citation>
    <scope>NUCLEOTIDE SEQUENCE</scope>
    <source>
        <strain evidence="2">CCC161011</strain>
    </source>
</reference>
<feature type="compositionally biased region" description="Polar residues" evidence="1">
    <location>
        <begin position="428"/>
        <end position="439"/>
    </location>
</feature>
<accession>A0A8H6X690</accession>
<dbReference type="AlphaFoldDB" id="A0A8H6X690"/>
<comment type="caution">
    <text evidence="2">The sequence shown here is derived from an EMBL/GenBank/DDBJ whole genome shotgun (WGS) entry which is preliminary data.</text>
</comment>
<feature type="region of interest" description="Disordered" evidence="1">
    <location>
        <begin position="650"/>
        <end position="715"/>
    </location>
</feature>
<dbReference type="EMBL" id="JACAZI010000025">
    <property type="protein sequence ID" value="KAF7335138.1"/>
    <property type="molecule type" value="Genomic_DNA"/>
</dbReference>
<evidence type="ECO:0000256" key="1">
    <source>
        <dbReference type="SAM" id="MobiDB-lite"/>
    </source>
</evidence>
<evidence type="ECO:0000313" key="2">
    <source>
        <dbReference type="EMBL" id="KAF7335138.1"/>
    </source>
</evidence>
<proteinExistence type="predicted"/>
<feature type="compositionally biased region" description="Low complexity" evidence="1">
    <location>
        <begin position="467"/>
        <end position="493"/>
    </location>
</feature>
<feature type="compositionally biased region" description="Polar residues" evidence="1">
    <location>
        <begin position="691"/>
        <end position="702"/>
    </location>
</feature>
<feature type="region of interest" description="Disordered" evidence="1">
    <location>
        <begin position="345"/>
        <end position="444"/>
    </location>
</feature>
<sequence>MARNGSSKKRNRARIPKEERKNLRLWAEGNREVVLNPYLADYAAAMERGTAAERKLWKKICREYHARISWRLRDHEEPVLLPWDPEAPIGTENLPADEEAYRLARIEELNSRIRRWFRYRIRRTQKYRRSTCLDPFKDPYARVLARLSGLTAPPKARQAYQQFMHESYEEKCAPIVDQRWQKKVQSDPSLRDKKPKVNFTVGIAREIFAALPKAERDDIAARAKTEATDARAAYQAGLTQLPSFTPQARHEALKRLPDFISPILQEIFNVTGCHATLIVGGPMPEYGGEISTQHISFGRNLTAASVHWARWDEDRFTKQVANFFVEYLHTAYTANDCANAALPGTQRGTSSTGQQASSSSAAIGTAPRLASASNALSDSDSEESDDDSSDSDEDSDSEAHNQPGRRKKRRVEETAAPTPHPAPVHTALQQTTPPSSQLVASFSPAPVSQQAASLSSQQEASFFHTPFSQQAAPSHSPQQLPFQTPLPQQAQPFSHDLTWDGFIGGLDNWNGMGMLSGPLTPRQTSSGHVDTAVTPTLPAFPAQNSLAVANSSSPIQEPLDSAGLLGFQNPSFGEPFSLHQTPPQQFSLAEELPLQDSALPATGIPISNDVILCSGNAVTPPLASRPLSSHGNLTISDTVDLRTPHIASDVSSSNITSSVNVTSDTPSGTVISLPIESSAKKRGRPRRSATEGGSVTSTLSQRRNARTLKGLDSVNSTDCPSTAPQWFAKAHQHVTQVDLGAHYNAVLAAWIRMEKASRFEQGQDKLPAKGRPSSISTWMRAKVSPPKIGDVTAFAAAWQQWWDSLQPGWRTKRSDGSWKVEDGYGGKGEEWGDLYTWGSYGVVSVVAGLYMWGFTVRDDVALRAAWEAASSDVGWVLEGMATYYERFNW</sequence>
<evidence type="ECO:0000313" key="3">
    <source>
        <dbReference type="Proteomes" id="UP000620124"/>
    </source>
</evidence>
<keyword evidence="3" id="KW-1185">Reference proteome</keyword>
<protein>
    <submittedName>
        <fullName evidence="2">Uncharacterized protein</fullName>
    </submittedName>
</protein>
<feature type="compositionally biased region" description="Low complexity" evidence="1">
    <location>
        <begin position="650"/>
        <end position="665"/>
    </location>
</feature>